<protein>
    <recommendedName>
        <fullName evidence="1">Flavodoxin-like domain-containing protein</fullName>
    </recommendedName>
</protein>
<dbReference type="Pfam" id="PF12682">
    <property type="entry name" value="Flavodoxin_4"/>
    <property type="match status" value="1"/>
</dbReference>
<dbReference type="SUPFAM" id="SSF52218">
    <property type="entry name" value="Flavoproteins"/>
    <property type="match status" value="1"/>
</dbReference>
<comment type="caution">
    <text evidence="2">The sequence shown here is derived from an EMBL/GenBank/DDBJ whole genome shotgun (WGS) entry which is preliminary data.</text>
</comment>
<evidence type="ECO:0000313" key="2">
    <source>
        <dbReference type="EMBL" id="OGF26375.1"/>
    </source>
</evidence>
<evidence type="ECO:0000259" key="1">
    <source>
        <dbReference type="PROSITE" id="PS50902"/>
    </source>
</evidence>
<dbReference type="STRING" id="1797994.A2227_03680"/>
<dbReference type="Proteomes" id="UP000178367">
    <property type="component" value="Unassembled WGS sequence"/>
</dbReference>
<proteinExistence type="predicted"/>
<dbReference type="InterPro" id="IPR008254">
    <property type="entry name" value="Flavodoxin/NO_synth"/>
</dbReference>
<sequence length="161" mass="17878">MKVLVIYYSRTKTTKKVAEALAEKLGADLEEVIDKKDRSGALGWLSAGRDATRRYLTDLEPAKKAAGDYDLVMIGTPIWSWNLSTPIRTYLSENKEVLNKIKTALFCTMGGSGHERAGREMGGIIGREPAATLGLLTKEVVQDKFAEKLEEFINKINQTIK</sequence>
<organism evidence="2 3">
    <name type="scientific">Candidatus Falkowbacteria bacterium RIFOXYA2_FULL_47_19</name>
    <dbReference type="NCBI Taxonomy" id="1797994"/>
    <lineage>
        <taxon>Bacteria</taxon>
        <taxon>Candidatus Falkowiibacteriota</taxon>
    </lineage>
</organism>
<reference evidence="2 3" key="1">
    <citation type="journal article" date="2016" name="Nat. Commun.">
        <title>Thousands of microbial genomes shed light on interconnected biogeochemical processes in an aquifer system.</title>
        <authorList>
            <person name="Anantharaman K."/>
            <person name="Brown C.T."/>
            <person name="Hug L.A."/>
            <person name="Sharon I."/>
            <person name="Castelle C.J."/>
            <person name="Probst A.J."/>
            <person name="Thomas B.C."/>
            <person name="Singh A."/>
            <person name="Wilkins M.J."/>
            <person name="Karaoz U."/>
            <person name="Brodie E.L."/>
            <person name="Williams K.H."/>
            <person name="Hubbard S.S."/>
            <person name="Banfield J.F."/>
        </authorList>
    </citation>
    <scope>NUCLEOTIDE SEQUENCE [LARGE SCALE GENOMIC DNA]</scope>
</reference>
<dbReference type="EMBL" id="MFGB01000016">
    <property type="protein sequence ID" value="OGF26375.1"/>
    <property type="molecule type" value="Genomic_DNA"/>
</dbReference>
<dbReference type="PANTHER" id="PTHR39201">
    <property type="entry name" value="EXPORTED PROTEIN-RELATED"/>
    <property type="match status" value="1"/>
</dbReference>
<dbReference type="Gene3D" id="3.40.50.360">
    <property type="match status" value="1"/>
</dbReference>
<feature type="domain" description="Flavodoxin-like" evidence="1">
    <location>
        <begin position="3"/>
        <end position="161"/>
    </location>
</feature>
<evidence type="ECO:0000313" key="3">
    <source>
        <dbReference type="Proteomes" id="UP000178367"/>
    </source>
</evidence>
<dbReference type="InterPro" id="IPR029039">
    <property type="entry name" value="Flavoprotein-like_sf"/>
</dbReference>
<dbReference type="AlphaFoldDB" id="A0A1F5SI72"/>
<dbReference type="PROSITE" id="PS50902">
    <property type="entry name" value="FLAVODOXIN_LIKE"/>
    <property type="match status" value="1"/>
</dbReference>
<gene>
    <name evidence="2" type="ORF">A2227_03680</name>
</gene>
<dbReference type="GO" id="GO:0010181">
    <property type="term" value="F:FMN binding"/>
    <property type="evidence" value="ECO:0007669"/>
    <property type="project" value="InterPro"/>
</dbReference>
<dbReference type="PANTHER" id="PTHR39201:SF1">
    <property type="entry name" value="FLAVODOXIN-LIKE DOMAIN-CONTAINING PROTEIN"/>
    <property type="match status" value="1"/>
</dbReference>
<name>A0A1F5SI72_9BACT</name>
<accession>A0A1F5SI72</accession>